<keyword evidence="4" id="KW-1185">Reference proteome</keyword>
<comment type="caution">
    <text evidence="3">The sequence shown here is derived from an EMBL/GenBank/DDBJ whole genome shotgun (WGS) entry which is preliminary data.</text>
</comment>
<evidence type="ECO:0000256" key="1">
    <source>
        <dbReference type="ARBA" id="ARBA00023319"/>
    </source>
</evidence>
<dbReference type="GO" id="GO:0070593">
    <property type="term" value="P:dendrite self-avoidance"/>
    <property type="evidence" value="ECO:0007669"/>
    <property type="project" value="TreeGrafter"/>
</dbReference>
<evidence type="ECO:0000313" key="3">
    <source>
        <dbReference type="EMBL" id="GIX67359.1"/>
    </source>
</evidence>
<dbReference type="GO" id="GO:0007411">
    <property type="term" value="P:axon guidance"/>
    <property type="evidence" value="ECO:0007669"/>
    <property type="project" value="TreeGrafter"/>
</dbReference>
<dbReference type="Proteomes" id="UP001054945">
    <property type="component" value="Unassembled WGS sequence"/>
</dbReference>
<dbReference type="SUPFAM" id="SSF48726">
    <property type="entry name" value="Immunoglobulin"/>
    <property type="match status" value="2"/>
</dbReference>
<dbReference type="InterPro" id="IPR013783">
    <property type="entry name" value="Ig-like_fold"/>
</dbReference>
<organism evidence="3 4">
    <name type="scientific">Caerostris extrusa</name>
    <name type="common">Bark spider</name>
    <name type="synonym">Caerostris bankana</name>
    <dbReference type="NCBI Taxonomy" id="172846"/>
    <lineage>
        <taxon>Eukaryota</taxon>
        <taxon>Metazoa</taxon>
        <taxon>Ecdysozoa</taxon>
        <taxon>Arthropoda</taxon>
        <taxon>Chelicerata</taxon>
        <taxon>Arachnida</taxon>
        <taxon>Araneae</taxon>
        <taxon>Araneomorphae</taxon>
        <taxon>Entelegynae</taxon>
        <taxon>Araneoidea</taxon>
        <taxon>Araneidae</taxon>
        <taxon>Caerostris</taxon>
    </lineage>
</organism>
<reference evidence="3 4" key="1">
    <citation type="submission" date="2021-06" db="EMBL/GenBank/DDBJ databases">
        <title>Caerostris extrusa draft genome.</title>
        <authorList>
            <person name="Kono N."/>
            <person name="Arakawa K."/>
        </authorList>
    </citation>
    <scope>NUCLEOTIDE SEQUENCE [LARGE SCALE GENOMIC DNA]</scope>
</reference>
<protein>
    <submittedName>
        <fullName evidence="3">Down syndrome cell adhesion molecule-like protein Dscam2</fullName>
    </submittedName>
</protein>
<dbReference type="GO" id="GO:0005886">
    <property type="term" value="C:plasma membrane"/>
    <property type="evidence" value="ECO:0007669"/>
    <property type="project" value="TreeGrafter"/>
</dbReference>
<dbReference type="Gene3D" id="2.60.40.10">
    <property type="entry name" value="Immunoglobulins"/>
    <property type="match status" value="3"/>
</dbReference>
<dbReference type="InterPro" id="IPR036179">
    <property type="entry name" value="Ig-like_dom_sf"/>
</dbReference>
<proteinExistence type="predicted"/>
<dbReference type="GO" id="GO:0007156">
    <property type="term" value="P:homophilic cell adhesion via plasma membrane adhesion molecules"/>
    <property type="evidence" value="ECO:0007669"/>
    <property type="project" value="TreeGrafter"/>
</dbReference>
<dbReference type="PANTHER" id="PTHR10075">
    <property type="entry name" value="BASIGIN RELATED"/>
    <property type="match status" value="1"/>
</dbReference>
<accession>A0AAV4M4Q6</accession>
<keyword evidence="1" id="KW-0393">Immunoglobulin domain</keyword>
<sequence>MDYRYIAGYHRILKMIDSCYSMGPFDRSEEVITAMRDFILSYGRPLPHNHRQKTFPNGTLVIEDLQRSRDGGQYHCVAENNRSRTARRDLLLLLNPFRSRPRYRKASGPPSLASCPQGSSHPHLLDEGWPTLPDDLWGSISTVNEFTSTLSFSSVSQIHNGNYTCIASNPVASRNHTATMIVKVPPKWRTEPSDKSVVMGQPVMFDCQANGYPIPLYAGKKSSGIPHF</sequence>
<dbReference type="AlphaFoldDB" id="A0AAV4M4Q6"/>
<evidence type="ECO:0000313" key="4">
    <source>
        <dbReference type="Proteomes" id="UP001054945"/>
    </source>
</evidence>
<gene>
    <name evidence="3" type="primary">Dscam2_90</name>
    <name evidence="3" type="ORF">CEXT_302211</name>
</gene>
<dbReference type="EMBL" id="BPLR01019393">
    <property type="protein sequence ID" value="GIX67359.1"/>
    <property type="molecule type" value="Genomic_DNA"/>
</dbReference>
<dbReference type="PANTHER" id="PTHR10075:SF100">
    <property type="entry name" value="FASCICLIN-2"/>
    <property type="match status" value="1"/>
</dbReference>
<evidence type="ECO:0000256" key="2">
    <source>
        <dbReference type="SAM" id="MobiDB-lite"/>
    </source>
</evidence>
<dbReference type="GO" id="GO:0030424">
    <property type="term" value="C:axon"/>
    <property type="evidence" value="ECO:0007669"/>
    <property type="project" value="TreeGrafter"/>
</dbReference>
<dbReference type="GO" id="GO:0098632">
    <property type="term" value="F:cell-cell adhesion mediator activity"/>
    <property type="evidence" value="ECO:0007669"/>
    <property type="project" value="TreeGrafter"/>
</dbReference>
<feature type="region of interest" description="Disordered" evidence="2">
    <location>
        <begin position="101"/>
        <end position="120"/>
    </location>
</feature>
<name>A0AAV4M4Q6_CAEEX</name>